<sequence>MRTGKKRERHAVNPAHPSLQKRISDFLQDATNTFSHTTLQKRNATHPANTPLFSVIIPTYNGEHHITKTLDSVWQQALHDATYEVIVVNDGSDDRTESAVMHYFTNHPTPIPMTLITIPHNAGPAVARNIGILSARGTYLAFTDDDCIVPKNWLANFYETFRRHPAIQGVGGWKRPYTEHGRAASRYDVFIFLSRWPYMRNEAMGHALTQFNNCGDTANVCYTKHAVRTVGGFNPAFRYLEDWEMKMRMHKAAYPLLYQPLMVDHISDSSLIQFARHHLMHGREAALISRLHPLAASLHITFQKALARCKSDIDRMPHNTPSKTLMGTVWRPHEYVALIYMKYFLLFLGALSAVAVRFPTGPSETDNIVSL</sequence>
<name>A0A1G2KPG1_9BACT</name>
<evidence type="ECO:0000313" key="4">
    <source>
        <dbReference type="EMBL" id="OHA01287.1"/>
    </source>
</evidence>
<dbReference type="Gene3D" id="3.90.550.10">
    <property type="entry name" value="Spore Coat Polysaccharide Biosynthesis Protein SpsA, Chain A"/>
    <property type="match status" value="1"/>
</dbReference>
<feature type="region of interest" description="Disordered" evidence="1">
    <location>
        <begin position="1"/>
        <end position="20"/>
    </location>
</feature>
<dbReference type="InterPro" id="IPR029044">
    <property type="entry name" value="Nucleotide-diphossugar_trans"/>
</dbReference>
<proteinExistence type="predicted"/>
<evidence type="ECO:0000256" key="1">
    <source>
        <dbReference type="SAM" id="MobiDB-lite"/>
    </source>
</evidence>
<keyword evidence="2" id="KW-0812">Transmembrane</keyword>
<evidence type="ECO:0000313" key="5">
    <source>
        <dbReference type="Proteomes" id="UP000177811"/>
    </source>
</evidence>
<dbReference type="InterPro" id="IPR050834">
    <property type="entry name" value="Glycosyltransf_2"/>
</dbReference>
<dbReference type="PANTHER" id="PTHR43685:SF2">
    <property type="entry name" value="GLYCOSYLTRANSFERASE 2-LIKE DOMAIN-CONTAINING PROTEIN"/>
    <property type="match status" value="1"/>
</dbReference>
<feature type="transmembrane region" description="Helical" evidence="2">
    <location>
        <begin position="335"/>
        <end position="356"/>
    </location>
</feature>
<dbReference type="PANTHER" id="PTHR43685">
    <property type="entry name" value="GLYCOSYLTRANSFERASE"/>
    <property type="match status" value="1"/>
</dbReference>
<keyword evidence="2" id="KW-1133">Transmembrane helix</keyword>
<dbReference type="AlphaFoldDB" id="A0A1G2KPG1"/>
<evidence type="ECO:0000259" key="3">
    <source>
        <dbReference type="Pfam" id="PF00535"/>
    </source>
</evidence>
<gene>
    <name evidence="4" type="ORF">A3C16_01960</name>
</gene>
<accession>A0A1G2KPG1</accession>
<organism evidence="4 5">
    <name type="scientific">Candidatus Sungbacteria bacterium RIFCSPHIGHO2_02_FULL_51_29</name>
    <dbReference type="NCBI Taxonomy" id="1802273"/>
    <lineage>
        <taxon>Bacteria</taxon>
        <taxon>Candidatus Sungiibacteriota</taxon>
    </lineage>
</organism>
<dbReference type="Pfam" id="PF00535">
    <property type="entry name" value="Glycos_transf_2"/>
    <property type="match status" value="1"/>
</dbReference>
<dbReference type="InterPro" id="IPR001173">
    <property type="entry name" value="Glyco_trans_2-like"/>
</dbReference>
<evidence type="ECO:0000256" key="2">
    <source>
        <dbReference type="SAM" id="Phobius"/>
    </source>
</evidence>
<dbReference type="Proteomes" id="UP000177811">
    <property type="component" value="Unassembled WGS sequence"/>
</dbReference>
<dbReference type="SUPFAM" id="SSF53448">
    <property type="entry name" value="Nucleotide-diphospho-sugar transferases"/>
    <property type="match status" value="1"/>
</dbReference>
<reference evidence="4 5" key="1">
    <citation type="journal article" date="2016" name="Nat. Commun.">
        <title>Thousands of microbial genomes shed light on interconnected biogeochemical processes in an aquifer system.</title>
        <authorList>
            <person name="Anantharaman K."/>
            <person name="Brown C.T."/>
            <person name="Hug L.A."/>
            <person name="Sharon I."/>
            <person name="Castelle C.J."/>
            <person name="Probst A.J."/>
            <person name="Thomas B.C."/>
            <person name="Singh A."/>
            <person name="Wilkins M.J."/>
            <person name="Karaoz U."/>
            <person name="Brodie E.L."/>
            <person name="Williams K.H."/>
            <person name="Hubbard S.S."/>
            <person name="Banfield J.F."/>
        </authorList>
    </citation>
    <scope>NUCLEOTIDE SEQUENCE [LARGE SCALE GENOMIC DNA]</scope>
</reference>
<protein>
    <recommendedName>
        <fullName evidence="3">Glycosyltransferase 2-like domain-containing protein</fullName>
    </recommendedName>
</protein>
<feature type="domain" description="Glycosyltransferase 2-like" evidence="3">
    <location>
        <begin position="54"/>
        <end position="200"/>
    </location>
</feature>
<dbReference type="EMBL" id="MHQL01000066">
    <property type="protein sequence ID" value="OHA01287.1"/>
    <property type="molecule type" value="Genomic_DNA"/>
</dbReference>
<comment type="caution">
    <text evidence="4">The sequence shown here is derived from an EMBL/GenBank/DDBJ whole genome shotgun (WGS) entry which is preliminary data.</text>
</comment>
<keyword evidence="2" id="KW-0472">Membrane</keyword>